<reference evidence="2" key="1">
    <citation type="journal article" date="2020" name="Nature">
        <title>Giant virus diversity and host interactions through global metagenomics.</title>
        <authorList>
            <person name="Schulz F."/>
            <person name="Roux S."/>
            <person name="Paez-Espino D."/>
            <person name="Jungbluth S."/>
            <person name="Walsh D.A."/>
            <person name="Denef V.J."/>
            <person name="McMahon K.D."/>
            <person name="Konstantinidis K.T."/>
            <person name="Eloe-Fadrosh E.A."/>
            <person name="Kyrpides N.C."/>
            <person name="Woyke T."/>
        </authorList>
    </citation>
    <scope>NUCLEOTIDE SEQUENCE</scope>
    <source>
        <strain evidence="2">GVMAG-M-3300023174-5</strain>
    </source>
</reference>
<protein>
    <submittedName>
        <fullName evidence="2">Uncharacterized protein</fullName>
    </submittedName>
</protein>
<keyword evidence="1" id="KW-0812">Transmembrane</keyword>
<proteinExistence type="predicted"/>
<accession>A0A6C0DTN7</accession>
<feature type="transmembrane region" description="Helical" evidence="1">
    <location>
        <begin position="164"/>
        <end position="186"/>
    </location>
</feature>
<sequence length="236" mass="27581">MSNNLDSTMNQFNSLLQQSQKAMLCGPDCQKSEAAKTLQQKYLDAQVNLQTAPIQLQQAAKKYITYTQGEAGYDDYINNELQTKADAIIATLKKSFTDSINSARTLSNTYSTQIINSQYANQMYEKYLEENALLDTRLKDNSYDIFTNDRKTYYEDQGIDNLKWWYALFFRLYFLLIICYIILFFISSSNFGIVSRIFILLGLIIYPFIAPYIFNFFVRLYYRFVSILPKNAYLHI</sequence>
<evidence type="ECO:0000256" key="1">
    <source>
        <dbReference type="SAM" id="Phobius"/>
    </source>
</evidence>
<dbReference type="EMBL" id="MN739669">
    <property type="protein sequence ID" value="QHT19740.1"/>
    <property type="molecule type" value="Genomic_DNA"/>
</dbReference>
<feature type="transmembrane region" description="Helical" evidence="1">
    <location>
        <begin position="198"/>
        <end position="222"/>
    </location>
</feature>
<dbReference type="AlphaFoldDB" id="A0A6C0DTN7"/>
<keyword evidence="1" id="KW-0472">Membrane</keyword>
<evidence type="ECO:0000313" key="2">
    <source>
        <dbReference type="EMBL" id="QHT19740.1"/>
    </source>
</evidence>
<keyword evidence="1" id="KW-1133">Transmembrane helix</keyword>
<name>A0A6C0DTN7_9ZZZZ</name>
<organism evidence="2">
    <name type="scientific">viral metagenome</name>
    <dbReference type="NCBI Taxonomy" id="1070528"/>
    <lineage>
        <taxon>unclassified sequences</taxon>
        <taxon>metagenomes</taxon>
        <taxon>organismal metagenomes</taxon>
    </lineage>
</organism>